<evidence type="ECO:0000313" key="3">
    <source>
        <dbReference type="Proteomes" id="UP000266861"/>
    </source>
</evidence>
<dbReference type="PANTHER" id="PTHR34391:SF1">
    <property type="entry name" value="UPF0658 GOLGI APPARATUS MEMBRANE PROTEIN C1952.10C-RELATED"/>
    <property type="match status" value="1"/>
</dbReference>
<dbReference type="Proteomes" id="UP000266861">
    <property type="component" value="Unassembled WGS sequence"/>
</dbReference>
<keyword evidence="3" id="KW-1185">Reference proteome</keyword>
<keyword evidence="1" id="KW-0812">Transmembrane</keyword>
<keyword evidence="1" id="KW-1133">Transmembrane helix</keyword>
<accession>A0A397GCT9</accession>
<comment type="caution">
    <text evidence="2">The sequence shown here is derived from an EMBL/GenBank/DDBJ whole genome shotgun (WGS) entry which is preliminary data.</text>
</comment>
<feature type="transmembrane region" description="Helical" evidence="1">
    <location>
        <begin position="204"/>
        <end position="223"/>
    </location>
</feature>
<dbReference type="GO" id="GO:0005794">
    <property type="term" value="C:Golgi apparatus"/>
    <property type="evidence" value="ECO:0007669"/>
    <property type="project" value="TreeGrafter"/>
</dbReference>
<keyword evidence="1" id="KW-0472">Membrane</keyword>
<sequence>MTKVFFKLTKIKTYLLESYARIAESKWTRAFIITSIIQSLITIIFEALIISRNQEAANQFQKEVEVDDQNSCIKNASNRINNIYGENIVNQNSIQIITIAVINYLTGLFAIIQIVEIKIWKNSTIENCSLEIFKSYDLQIGSHEALLIGISLICATLMGFFSIKLYQAFGWQIYTRIGADLKMRIMSIEACFTIENGGYVHTTIYYIHVIVTLSIIFLQWLAYHSLSEESHIRMKIFICLWMITILDFIILLVKSTQASSQDSWYFFIVYITSGIVMAILTLIWAIIVLKNFGKGLKRHVSTQNSLPSYDINDAPSIQDPATAHIRRETSTRWVIDDD</sequence>
<protein>
    <submittedName>
        <fullName evidence="2">Uncharacterized protein</fullName>
    </submittedName>
</protein>
<feature type="transmembrane region" description="Helical" evidence="1">
    <location>
        <begin position="235"/>
        <end position="253"/>
    </location>
</feature>
<dbReference type="InterPro" id="IPR040410">
    <property type="entry name" value="UPF0658_Golgi"/>
</dbReference>
<feature type="transmembrane region" description="Helical" evidence="1">
    <location>
        <begin position="30"/>
        <end position="50"/>
    </location>
</feature>
<dbReference type="PANTHER" id="PTHR34391">
    <property type="entry name" value="UPF0658 GOLGI APPARATUS MEMBRANE PROTEIN C1952.10C-RELATED"/>
    <property type="match status" value="1"/>
</dbReference>
<proteinExistence type="predicted"/>
<name>A0A397GCT9_9GLOM</name>
<feature type="transmembrane region" description="Helical" evidence="1">
    <location>
        <begin position="145"/>
        <end position="166"/>
    </location>
</feature>
<dbReference type="EMBL" id="PQFF01000460">
    <property type="protein sequence ID" value="RHZ48835.1"/>
    <property type="molecule type" value="Genomic_DNA"/>
</dbReference>
<gene>
    <name evidence="2" type="ORF">Glove_541g21</name>
</gene>
<dbReference type="STRING" id="1348612.A0A397GCT9"/>
<evidence type="ECO:0000256" key="1">
    <source>
        <dbReference type="SAM" id="Phobius"/>
    </source>
</evidence>
<feature type="transmembrane region" description="Helical" evidence="1">
    <location>
        <begin position="94"/>
        <end position="115"/>
    </location>
</feature>
<dbReference type="AlphaFoldDB" id="A0A397GCT9"/>
<feature type="transmembrane region" description="Helical" evidence="1">
    <location>
        <begin position="265"/>
        <end position="289"/>
    </location>
</feature>
<dbReference type="OrthoDB" id="2448307at2759"/>
<reference evidence="2 3" key="1">
    <citation type="submission" date="2018-08" db="EMBL/GenBank/DDBJ databases">
        <title>Genome and evolution of the arbuscular mycorrhizal fungus Diversispora epigaea (formerly Glomus versiforme) and its bacterial endosymbionts.</title>
        <authorList>
            <person name="Sun X."/>
            <person name="Fei Z."/>
            <person name="Harrison M."/>
        </authorList>
    </citation>
    <scope>NUCLEOTIDE SEQUENCE [LARGE SCALE GENOMIC DNA]</scope>
    <source>
        <strain evidence="2 3">IT104</strain>
    </source>
</reference>
<organism evidence="2 3">
    <name type="scientific">Diversispora epigaea</name>
    <dbReference type="NCBI Taxonomy" id="1348612"/>
    <lineage>
        <taxon>Eukaryota</taxon>
        <taxon>Fungi</taxon>
        <taxon>Fungi incertae sedis</taxon>
        <taxon>Mucoromycota</taxon>
        <taxon>Glomeromycotina</taxon>
        <taxon>Glomeromycetes</taxon>
        <taxon>Diversisporales</taxon>
        <taxon>Diversisporaceae</taxon>
        <taxon>Diversispora</taxon>
    </lineage>
</organism>
<evidence type="ECO:0000313" key="2">
    <source>
        <dbReference type="EMBL" id="RHZ48835.1"/>
    </source>
</evidence>